<feature type="domain" description="Endonuclease GajA/Old nuclease/RecF-like AAA" evidence="1">
    <location>
        <begin position="1"/>
        <end position="96"/>
    </location>
</feature>
<sequence length="694" mass="77991">MRVKSIGIQNFRAIRKLELDGLTDAIVVAGPNGCGKSSIFDAIRLLKSAYGQYHQNEYGQWFSEFNINARELQTDAERILFDPTKPLKIEAKFELSPSEKRFLRDNAVELYRSLRWSRLLRKRSAEGDVAIADPTTKRADGEIIESQAQALAERLLASLDSDTYHAELTMKPGDTPAVVGSPVLELVFSLYRPKAIGVIDYHSPSRVYDREQLGSLNLRIQDASNKNAQKALYDTKNKYAGVKAEMAQSYIMEMLAERAGVEIEEKNTLKNTLDELFSNFFPGKKFIGATPTKDGALEFPVQLESGRQHDINELSSGEKEVLLGYLKLRNAAPKHSIILFDEPELHLNPRLSRSLPRFYEKYIGRANSNQIWMVTHSDSILREAVQEPSYCVFHMRPASQVAEGESQIDRVAAGQDVENAIFALVGDLASYSPRSKIVLLEGEDTEVDARIVSQLFPDFVDRVNLVSLGSKRTVSGAQDVLEKAAEGGRLDARFFSIVDRDFGGEFLVANERRHTWDRYHIENYLLEPNFIRQALSEITLGQIDLTEEEASKKLRAAAELTIRDIARIRIESTINSRLVGSISLGFDRGKFALADGFSQAIGRSKEKLDAVVSDLTPEKIAEMESAEVDKLRAALNDERWSSDFRGRNVLKQFVDMQRGALSYEQLRNLVIARMREAEFQPVGMAEVLNKILSA</sequence>
<proteinExistence type="predicted"/>
<organism evidence="3 4">
    <name type="scientific">Rhodovulum euryhalinum</name>
    <dbReference type="NCBI Taxonomy" id="35805"/>
    <lineage>
        <taxon>Bacteria</taxon>
        <taxon>Pseudomonadati</taxon>
        <taxon>Pseudomonadota</taxon>
        <taxon>Alphaproteobacteria</taxon>
        <taxon>Rhodobacterales</taxon>
        <taxon>Paracoccaceae</taxon>
        <taxon>Rhodovulum</taxon>
    </lineage>
</organism>
<dbReference type="Pfam" id="PF13175">
    <property type="entry name" value="AAA_15"/>
    <property type="match status" value="1"/>
</dbReference>
<evidence type="ECO:0000313" key="3">
    <source>
        <dbReference type="EMBL" id="TCO68937.1"/>
    </source>
</evidence>
<name>A0A4R2KAC1_9RHOB</name>
<protein>
    <submittedName>
        <fullName evidence="3">Uncharacterized protein DUF4435</fullName>
    </submittedName>
</protein>
<evidence type="ECO:0000313" key="4">
    <source>
        <dbReference type="Proteomes" id="UP000295142"/>
    </source>
</evidence>
<dbReference type="RefSeq" id="WP_132546602.1">
    <property type="nucleotide sequence ID" value="NZ_SLWW01000020.1"/>
</dbReference>
<dbReference type="AlphaFoldDB" id="A0A4R2KAC1"/>
<reference evidence="3 4" key="1">
    <citation type="submission" date="2019-03" db="EMBL/GenBank/DDBJ databases">
        <title>Genomic Encyclopedia of Type Strains, Phase IV (KMG-IV): sequencing the most valuable type-strain genomes for metagenomic binning, comparative biology and taxonomic classification.</title>
        <authorList>
            <person name="Goeker M."/>
        </authorList>
    </citation>
    <scope>NUCLEOTIDE SEQUENCE [LARGE SCALE GENOMIC DNA]</scope>
    <source>
        <strain evidence="3 4">DSM 4868</strain>
    </source>
</reference>
<dbReference type="Pfam" id="PF13304">
    <property type="entry name" value="AAA_21"/>
    <property type="match status" value="1"/>
</dbReference>
<dbReference type="SUPFAM" id="SSF52540">
    <property type="entry name" value="P-loop containing nucleoside triphosphate hydrolases"/>
    <property type="match status" value="1"/>
</dbReference>
<evidence type="ECO:0000259" key="2">
    <source>
        <dbReference type="Pfam" id="PF13304"/>
    </source>
</evidence>
<keyword evidence="4" id="KW-1185">Reference proteome</keyword>
<accession>A0A4R2KAC1</accession>
<dbReference type="InterPro" id="IPR051396">
    <property type="entry name" value="Bact_Antivir_Def_Nuclease"/>
</dbReference>
<dbReference type="PANTHER" id="PTHR43581">
    <property type="entry name" value="ATP/GTP PHOSPHATASE"/>
    <property type="match status" value="1"/>
</dbReference>
<dbReference type="PANTHER" id="PTHR43581:SF2">
    <property type="entry name" value="EXCINUCLEASE ATPASE SUBUNIT"/>
    <property type="match status" value="1"/>
</dbReference>
<dbReference type="Gene3D" id="3.40.50.300">
    <property type="entry name" value="P-loop containing nucleotide triphosphate hydrolases"/>
    <property type="match status" value="1"/>
</dbReference>
<dbReference type="Proteomes" id="UP000295142">
    <property type="component" value="Unassembled WGS sequence"/>
</dbReference>
<comment type="caution">
    <text evidence="3">The sequence shown here is derived from an EMBL/GenBank/DDBJ whole genome shotgun (WGS) entry which is preliminary data.</text>
</comment>
<dbReference type="OrthoDB" id="9789856at2"/>
<dbReference type="InterPro" id="IPR027417">
    <property type="entry name" value="P-loop_NTPase"/>
</dbReference>
<dbReference type="GO" id="GO:0016887">
    <property type="term" value="F:ATP hydrolysis activity"/>
    <property type="evidence" value="ECO:0007669"/>
    <property type="project" value="InterPro"/>
</dbReference>
<dbReference type="InterPro" id="IPR041685">
    <property type="entry name" value="AAA_GajA/Old/RecF-like"/>
</dbReference>
<gene>
    <name evidence="3" type="ORF">EV655_1202</name>
</gene>
<dbReference type="InterPro" id="IPR003959">
    <property type="entry name" value="ATPase_AAA_core"/>
</dbReference>
<dbReference type="GO" id="GO:0005524">
    <property type="term" value="F:ATP binding"/>
    <property type="evidence" value="ECO:0007669"/>
    <property type="project" value="InterPro"/>
</dbReference>
<feature type="domain" description="ATPase AAA-type core" evidence="2">
    <location>
        <begin position="303"/>
        <end position="381"/>
    </location>
</feature>
<dbReference type="EMBL" id="SLWW01000020">
    <property type="protein sequence ID" value="TCO68937.1"/>
    <property type="molecule type" value="Genomic_DNA"/>
</dbReference>
<evidence type="ECO:0000259" key="1">
    <source>
        <dbReference type="Pfam" id="PF13175"/>
    </source>
</evidence>